<dbReference type="Pfam" id="PF13639">
    <property type="entry name" value="zf-RING_2"/>
    <property type="match status" value="1"/>
</dbReference>
<dbReference type="Gene3D" id="3.30.40.10">
    <property type="entry name" value="Zinc/RING finger domain, C3HC4 (zinc finger)"/>
    <property type="match status" value="1"/>
</dbReference>
<dbReference type="EMBL" id="CACSLK010015970">
    <property type="protein sequence ID" value="CAA0817408.1"/>
    <property type="molecule type" value="Genomic_DNA"/>
</dbReference>
<dbReference type="InterPro" id="IPR044600">
    <property type="entry name" value="ATL1/ATL16-like"/>
</dbReference>
<comment type="caution">
    <text evidence="18">The sequence shown here is derived from an EMBL/GenBank/DDBJ whole genome shotgun (WGS) entry which is preliminary data.</text>
</comment>
<evidence type="ECO:0000256" key="4">
    <source>
        <dbReference type="ARBA" id="ARBA00012483"/>
    </source>
</evidence>
<evidence type="ECO:0000256" key="13">
    <source>
        <dbReference type="ARBA" id="ARBA00024209"/>
    </source>
</evidence>
<evidence type="ECO:0000259" key="17">
    <source>
        <dbReference type="PROSITE" id="PS50089"/>
    </source>
</evidence>
<dbReference type="InterPro" id="IPR001841">
    <property type="entry name" value="Znf_RING"/>
</dbReference>
<accession>A0A9N7MWQ0</accession>
<dbReference type="GO" id="GO:0016567">
    <property type="term" value="P:protein ubiquitination"/>
    <property type="evidence" value="ECO:0007669"/>
    <property type="project" value="InterPro"/>
</dbReference>
<proteinExistence type="inferred from homology"/>
<keyword evidence="6 16" id="KW-0812">Transmembrane</keyword>
<dbReference type="AlphaFoldDB" id="A0A9N7MWQ0"/>
<gene>
    <name evidence="18" type="ORF">SHERM_16985</name>
</gene>
<feature type="region of interest" description="Disordered" evidence="15">
    <location>
        <begin position="299"/>
        <end position="318"/>
    </location>
</feature>
<evidence type="ECO:0000256" key="1">
    <source>
        <dbReference type="ARBA" id="ARBA00000900"/>
    </source>
</evidence>
<evidence type="ECO:0000313" key="18">
    <source>
        <dbReference type="EMBL" id="CAA0817408.1"/>
    </source>
</evidence>
<comment type="similarity">
    <text evidence="13">Belongs to the RING-type zinc finger family. ATL subfamily.</text>
</comment>
<organism evidence="18 19">
    <name type="scientific">Striga hermonthica</name>
    <name type="common">Purple witchweed</name>
    <name type="synonym">Buchnera hermonthica</name>
    <dbReference type="NCBI Taxonomy" id="68872"/>
    <lineage>
        <taxon>Eukaryota</taxon>
        <taxon>Viridiplantae</taxon>
        <taxon>Streptophyta</taxon>
        <taxon>Embryophyta</taxon>
        <taxon>Tracheophyta</taxon>
        <taxon>Spermatophyta</taxon>
        <taxon>Magnoliopsida</taxon>
        <taxon>eudicotyledons</taxon>
        <taxon>Gunneridae</taxon>
        <taxon>Pentapetalae</taxon>
        <taxon>asterids</taxon>
        <taxon>lamiids</taxon>
        <taxon>Lamiales</taxon>
        <taxon>Orobanchaceae</taxon>
        <taxon>Buchnereae</taxon>
        <taxon>Striga</taxon>
    </lineage>
</organism>
<keyword evidence="8 14" id="KW-0863">Zinc-finger</keyword>
<dbReference type="InterPro" id="IPR013083">
    <property type="entry name" value="Znf_RING/FYVE/PHD"/>
</dbReference>
<dbReference type="PROSITE" id="PS50089">
    <property type="entry name" value="ZF_RING_2"/>
    <property type="match status" value="1"/>
</dbReference>
<evidence type="ECO:0000256" key="11">
    <source>
        <dbReference type="ARBA" id="ARBA00022989"/>
    </source>
</evidence>
<protein>
    <recommendedName>
        <fullName evidence="4">RING-type E3 ubiquitin transferase</fullName>
        <ecNumber evidence="4">2.3.2.27</ecNumber>
    </recommendedName>
</protein>
<keyword evidence="5" id="KW-0808">Transferase</keyword>
<evidence type="ECO:0000256" key="12">
    <source>
        <dbReference type="ARBA" id="ARBA00023136"/>
    </source>
</evidence>
<dbReference type="OrthoDB" id="8062037at2759"/>
<comment type="catalytic activity">
    <reaction evidence="1">
        <text>S-ubiquitinyl-[E2 ubiquitin-conjugating enzyme]-L-cysteine + [acceptor protein]-L-lysine = [E2 ubiquitin-conjugating enzyme]-L-cysteine + N(6)-ubiquitinyl-[acceptor protein]-L-lysine.</text>
        <dbReference type="EC" id="2.3.2.27"/>
    </reaction>
</comment>
<name>A0A9N7MWQ0_STRHE</name>
<evidence type="ECO:0000256" key="3">
    <source>
        <dbReference type="ARBA" id="ARBA00004906"/>
    </source>
</evidence>
<dbReference type="FunFam" id="3.30.40.10:FF:000187">
    <property type="entry name" value="E3 ubiquitin-protein ligase ATL6"/>
    <property type="match status" value="1"/>
</dbReference>
<dbReference type="GO" id="GO:0016020">
    <property type="term" value="C:membrane"/>
    <property type="evidence" value="ECO:0007669"/>
    <property type="project" value="UniProtKB-SubCell"/>
</dbReference>
<feature type="transmembrane region" description="Helical" evidence="16">
    <location>
        <begin position="29"/>
        <end position="54"/>
    </location>
</feature>
<dbReference type="Proteomes" id="UP001153555">
    <property type="component" value="Unassembled WGS sequence"/>
</dbReference>
<dbReference type="GO" id="GO:0008270">
    <property type="term" value="F:zinc ion binding"/>
    <property type="evidence" value="ECO:0007669"/>
    <property type="project" value="UniProtKB-KW"/>
</dbReference>
<keyword evidence="19" id="KW-1185">Reference proteome</keyword>
<dbReference type="PANTHER" id="PTHR46913">
    <property type="entry name" value="RING-H2 FINGER PROTEIN ATL16"/>
    <property type="match status" value="1"/>
</dbReference>
<dbReference type="EC" id="2.3.2.27" evidence="4"/>
<keyword evidence="10" id="KW-0862">Zinc</keyword>
<evidence type="ECO:0000256" key="10">
    <source>
        <dbReference type="ARBA" id="ARBA00022833"/>
    </source>
</evidence>
<evidence type="ECO:0000256" key="5">
    <source>
        <dbReference type="ARBA" id="ARBA00022679"/>
    </source>
</evidence>
<keyword evidence="9" id="KW-0833">Ubl conjugation pathway</keyword>
<evidence type="ECO:0000256" key="6">
    <source>
        <dbReference type="ARBA" id="ARBA00022692"/>
    </source>
</evidence>
<comment type="subcellular location">
    <subcellularLocation>
        <location evidence="2">Membrane</location>
        <topology evidence="2">Single-pass membrane protein</topology>
    </subcellularLocation>
</comment>
<feature type="domain" description="RING-type" evidence="17">
    <location>
        <begin position="129"/>
        <end position="171"/>
    </location>
</feature>
<evidence type="ECO:0000256" key="14">
    <source>
        <dbReference type="PROSITE-ProRule" id="PRU00175"/>
    </source>
</evidence>
<comment type="pathway">
    <text evidence="3">Protein modification; protein ubiquitination.</text>
</comment>
<evidence type="ECO:0000313" key="19">
    <source>
        <dbReference type="Proteomes" id="UP001153555"/>
    </source>
</evidence>
<evidence type="ECO:0000256" key="8">
    <source>
        <dbReference type="ARBA" id="ARBA00022771"/>
    </source>
</evidence>
<dbReference type="PANTHER" id="PTHR46913:SF1">
    <property type="entry name" value="RING-H2 FINGER PROTEIN ATL16"/>
    <property type="match status" value="1"/>
</dbReference>
<evidence type="ECO:0000256" key="2">
    <source>
        <dbReference type="ARBA" id="ARBA00004167"/>
    </source>
</evidence>
<dbReference type="CDD" id="cd16461">
    <property type="entry name" value="RING-H2_EL5-like"/>
    <property type="match status" value="1"/>
</dbReference>
<feature type="compositionally biased region" description="Polar residues" evidence="15">
    <location>
        <begin position="1"/>
        <end position="14"/>
    </location>
</feature>
<dbReference type="SUPFAM" id="SSF57850">
    <property type="entry name" value="RING/U-box"/>
    <property type="match status" value="1"/>
</dbReference>
<evidence type="ECO:0000256" key="7">
    <source>
        <dbReference type="ARBA" id="ARBA00022723"/>
    </source>
</evidence>
<keyword evidence="12 16" id="KW-0472">Membrane</keyword>
<feature type="region of interest" description="Disordered" evidence="15">
    <location>
        <begin position="1"/>
        <end position="23"/>
    </location>
</feature>
<dbReference type="SMART" id="SM00184">
    <property type="entry name" value="RING"/>
    <property type="match status" value="1"/>
</dbReference>
<keyword evidence="11 16" id="KW-1133">Transmembrane helix</keyword>
<sequence>MDPTSKSQSPIKSPQTPPLGPNHAHSPHAGFPIIAVAIIGILATAFLLVGYYIFVIKCCLSWHRIDILRRFSFSTRRQLAENPLTAFHSPAERRGLDEAAIRSIPIFNFKRLKNGLKDESFLKVQSFECAVCLNEFQEEEKLRVIPNCAHIFHIDCIDVWLQNNANCPLCRTSVSSNVHSQLDRVIIPSPPGLDRAGDFSGRNEDYVVIEIRPEEGCVGPSVSGIQENSNPDEFITAKISRKNGKKASLVSSMGDEYIDRRHRDESFMVQPLRRSFSMDSGTDSQLYIAVQEIIQRHKEVNSNNNDDDNNDGVLVSPNEGCSRVRRSCFTFGQGKGSSRSAVQPVELD</sequence>
<reference evidence="18" key="1">
    <citation type="submission" date="2019-12" db="EMBL/GenBank/DDBJ databases">
        <authorList>
            <person name="Scholes J."/>
        </authorList>
    </citation>
    <scope>NUCLEOTIDE SEQUENCE</scope>
</reference>
<keyword evidence="7" id="KW-0479">Metal-binding</keyword>
<evidence type="ECO:0000256" key="15">
    <source>
        <dbReference type="SAM" id="MobiDB-lite"/>
    </source>
</evidence>
<evidence type="ECO:0000256" key="16">
    <source>
        <dbReference type="SAM" id="Phobius"/>
    </source>
</evidence>
<evidence type="ECO:0000256" key="9">
    <source>
        <dbReference type="ARBA" id="ARBA00022786"/>
    </source>
</evidence>
<dbReference type="GO" id="GO:0061630">
    <property type="term" value="F:ubiquitin protein ligase activity"/>
    <property type="evidence" value="ECO:0007669"/>
    <property type="project" value="UniProtKB-EC"/>
</dbReference>